<dbReference type="EMBL" id="SWBP01000003">
    <property type="protein sequence ID" value="TKB97756.1"/>
    <property type="molecule type" value="Genomic_DNA"/>
</dbReference>
<keyword evidence="3" id="KW-1185">Reference proteome</keyword>
<evidence type="ECO:0000256" key="1">
    <source>
        <dbReference type="SAM" id="Coils"/>
    </source>
</evidence>
<dbReference type="AlphaFoldDB" id="A0A4U1BXK0"/>
<comment type="caution">
    <text evidence="2">The sequence shown here is derived from an EMBL/GenBank/DDBJ whole genome shotgun (WGS) entry which is preliminary data.</text>
</comment>
<dbReference type="RefSeq" id="WP_136826331.1">
    <property type="nucleotide sequence ID" value="NZ_SWBP01000003.1"/>
</dbReference>
<feature type="coiled-coil region" evidence="1">
    <location>
        <begin position="91"/>
        <end position="125"/>
    </location>
</feature>
<reference evidence="2 3" key="1">
    <citation type="submission" date="2019-04" db="EMBL/GenBank/DDBJ databases">
        <title>Pedobacter sp. AR-3-17 sp. nov., isolated from Arctic soil.</title>
        <authorList>
            <person name="Dahal R.H."/>
            <person name="Kim D.-U."/>
        </authorList>
    </citation>
    <scope>NUCLEOTIDE SEQUENCE [LARGE SCALE GENOMIC DNA]</scope>
    <source>
        <strain evidence="2 3">AR-3-17</strain>
    </source>
</reference>
<evidence type="ECO:0000313" key="3">
    <source>
        <dbReference type="Proteomes" id="UP000308181"/>
    </source>
</evidence>
<dbReference type="Proteomes" id="UP000308181">
    <property type="component" value="Unassembled WGS sequence"/>
</dbReference>
<organism evidence="2 3">
    <name type="scientific">Pedobacter cryophilus</name>
    <dbReference type="NCBI Taxonomy" id="2571271"/>
    <lineage>
        <taxon>Bacteria</taxon>
        <taxon>Pseudomonadati</taxon>
        <taxon>Bacteroidota</taxon>
        <taxon>Sphingobacteriia</taxon>
        <taxon>Sphingobacteriales</taxon>
        <taxon>Sphingobacteriaceae</taxon>
        <taxon>Pedobacter</taxon>
    </lineage>
</organism>
<accession>A0A4U1BXK0</accession>
<keyword evidence="1" id="KW-0175">Coiled coil</keyword>
<protein>
    <submittedName>
        <fullName evidence="2">Diguanylate cyclase</fullName>
    </submittedName>
</protein>
<gene>
    <name evidence="2" type="ORF">FA046_10360</name>
</gene>
<evidence type="ECO:0000313" key="2">
    <source>
        <dbReference type="EMBL" id="TKB97756.1"/>
    </source>
</evidence>
<proteinExistence type="predicted"/>
<name>A0A4U1BXK0_9SPHI</name>
<sequence>MKNEEILNENIKLNQENKILLFQNEEKTSELEKINLEMQYQKTENTNLYLDQKNKAAELVIADKELHFQKSEKDKRAAELVIADEELCFQKSEKKDRAKELSIAYENLLIENEEKEKQMIALKIANKKLHKAEKFQKEYIEGLEKVIFIISHKIRHSIVQLLGLDILLSFTKNSKEELIKMRVFFKKSVTGLDICTQELTQFLDKLKQRIIGVKK</sequence>